<accession>A2BMR5</accession>
<feature type="transmembrane region" description="Helical" evidence="7">
    <location>
        <begin position="46"/>
        <end position="68"/>
    </location>
</feature>
<evidence type="ECO:0000313" key="10">
    <source>
        <dbReference type="Proteomes" id="UP000002593"/>
    </source>
</evidence>
<evidence type="ECO:0000256" key="3">
    <source>
        <dbReference type="ARBA" id="ARBA00022475"/>
    </source>
</evidence>
<dbReference type="PANTHER" id="PTHR30151:SF0">
    <property type="entry name" value="ABC TRANSPORTER PERMEASE PROTEIN MJ0413-RELATED"/>
    <property type="match status" value="1"/>
</dbReference>
<evidence type="ECO:0000256" key="6">
    <source>
        <dbReference type="ARBA" id="ARBA00023136"/>
    </source>
</evidence>
<protein>
    <submittedName>
        <fullName evidence="9">Transporter</fullName>
    </submittedName>
</protein>
<dbReference type="HOGENOM" id="CLU_951906_0_0_2"/>
<dbReference type="EnsemblBacteria" id="ABM81276">
    <property type="protein sequence ID" value="ABM81276"/>
    <property type="gene ID" value="Hbut_1452"/>
</dbReference>
<dbReference type="PROSITE" id="PS50928">
    <property type="entry name" value="ABC_TM1"/>
    <property type="match status" value="1"/>
</dbReference>
<evidence type="ECO:0000256" key="7">
    <source>
        <dbReference type="RuleBase" id="RU363032"/>
    </source>
</evidence>
<name>A2BMR5_HYPBU</name>
<feature type="domain" description="ABC transmembrane type-1" evidence="8">
    <location>
        <begin position="90"/>
        <end position="275"/>
    </location>
</feature>
<dbReference type="Proteomes" id="UP000002593">
    <property type="component" value="Chromosome"/>
</dbReference>
<evidence type="ECO:0000256" key="2">
    <source>
        <dbReference type="ARBA" id="ARBA00022448"/>
    </source>
</evidence>
<feature type="transmembrane region" description="Helical" evidence="7">
    <location>
        <begin position="131"/>
        <end position="155"/>
    </location>
</feature>
<reference evidence="9 10" key="1">
    <citation type="journal article" date="2007" name="Archaea">
        <title>The genome of Hyperthermus butylicus: a sulfur-reducing, peptide fermenting, neutrophilic Crenarchaeote growing up to 108 degrees C.</title>
        <authorList>
            <person name="Brugger K."/>
            <person name="Chen L."/>
            <person name="Stark M."/>
            <person name="Zibat A."/>
            <person name="Redder P."/>
            <person name="Ruepp A."/>
            <person name="Awayez M."/>
            <person name="She Q."/>
            <person name="Garrett R.A."/>
            <person name="Klenk H.P."/>
        </authorList>
    </citation>
    <scope>NUCLEOTIDE SEQUENCE [LARGE SCALE GENOMIC DNA]</scope>
    <source>
        <strain evidence="10">DSM 5456 / JCM 9403 / PLM1-5</strain>
    </source>
</reference>
<evidence type="ECO:0000256" key="1">
    <source>
        <dbReference type="ARBA" id="ARBA00004651"/>
    </source>
</evidence>
<feature type="transmembrane region" description="Helical" evidence="7">
    <location>
        <begin position="102"/>
        <end position="119"/>
    </location>
</feature>
<dbReference type="Pfam" id="PF00528">
    <property type="entry name" value="BPD_transp_1"/>
    <property type="match status" value="1"/>
</dbReference>
<dbReference type="GO" id="GO:0005886">
    <property type="term" value="C:plasma membrane"/>
    <property type="evidence" value="ECO:0007669"/>
    <property type="project" value="UniProtKB-SubCell"/>
</dbReference>
<dbReference type="STRING" id="415426.Hbut_1452"/>
<dbReference type="EMBL" id="CP000493">
    <property type="protein sequence ID" value="ABM81276.1"/>
    <property type="molecule type" value="Genomic_DNA"/>
</dbReference>
<dbReference type="SUPFAM" id="SSF161098">
    <property type="entry name" value="MetI-like"/>
    <property type="match status" value="1"/>
</dbReference>
<keyword evidence="6 7" id="KW-0472">Membrane</keyword>
<dbReference type="eggNOG" id="arCOG00169">
    <property type="taxonomic scope" value="Archaea"/>
</dbReference>
<keyword evidence="5 7" id="KW-1133">Transmembrane helix</keyword>
<dbReference type="CDD" id="cd06261">
    <property type="entry name" value="TM_PBP2"/>
    <property type="match status" value="1"/>
</dbReference>
<comment type="similarity">
    <text evidence="7">Belongs to the binding-protein-dependent transport system permease family.</text>
</comment>
<dbReference type="InterPro" id="IPR000515">
    <property type="entry name" value="MetI-like"/>
</dbReference>
<dbReference type="Gene3D" id="1.10.3720.10">
    <property type="entry name" value="MetI-like"/>
    <property type="match status" value="1"/>
</dbReference>
<dbReference type="InterPro" id="IPR035906">
    <property type="entry name" value="MetI-like_sf"/>
</dbReference>
<dbReference type="PANTHER" id="PTHR30151">
    <property type="entry name" value="ALKANE SULFONATE ABC TRANSPORTER-RELATED, MEMBRANE SUBUNIT"/>
    <property type="match status" value="1"/>
</dbReference>
<keyword evidence="10" id="KW-1185">Reference proteome</keyword>
<dbReference type="AlphaFoldDB" id="A2BMR5"/>
<feature type="transmembrane region" description="Helical" evidence="7">
    <location>
        <begin position="228"/>
        <end position="251"/>
    </location>
</feature>
<feature type="transmembrane region" description="Helical" evidence="7">
    <location>
        <begin position="257"/>
        <end position="276"/>
    </location>
</feature>
<proteinExistence type="inferred from homology"/>
<dbReference type="GO" id="GO:0055085">
    <property type="term" value="P:transmembrane transport"/>
    <property type="evidence" value="ECO:0007669"/>
    <property type="project" value="InterPro"/>
</dbReference>
<comment type="subcellular location">
    <subcellularLocation>
        <location evidence="1 7">Cell membrane</location>
        <topology evidence="1 7">Multi-pass membrane protein</topology>
    </subcellularLocation>
</comment>
<keyword evidence="3" id="KW-1003">Cell membrane</keyword>
<evidence type="ECO:0000256" key="5">
    <source>
        <dbReference type="ARBA" id="ARBA00022989"/>
    </source>
</evidence>
<dbReference type="KEGG" id="hbu:Hbut_1452"/>
<evidence type="ECO:0000259" key="8">
    <source>
        <dbReference type="PROSITE" id="PS50928"/>
    </source>
</evidence>
<keyword evidence="4 7" id="KW-0812">Transmembrane</keyword>
<gene>
    <name evidence="9" type="ordered locus">Hbut_1452</name>
</gene>
<keyword evidence="2 7" id="KW-0813">Transport</keyword>
<sequence length="292" mass="30823">MLAETEDGGVGGAVKAYGGEHTGGMGAGQTGRIHILKPRPAGRRGILAGWLIALASLGSIWFLAHILYPRQVPSPAEALAFLAGEGLWRIAWSTWLTLSRTLLGFAAGMAAALLLGYAYTLSPVAREAVRALNTVVQSVSVLVWIVILVMLFGVLSPVPPVAVAGLVAFPIILSAIVSGLESVNPRLYELAAMLGAGRLRTYTDFLLPSLLPQLAGAARAALGAALRISVVAEAFGSSGGIGYMIATYYSLAEPRGVFAWGLLLVALMVLLDKLVLERVEERVKRWATLPRQ</sequence>
<feature type="transmembrane region" description="Helical" evidence="7">
    <location>
        <begin position="161"/>
        <end position="180"/>
    </location>
</feature>
<evidence type="ECO:0000313" key="9">
    <source>
        <dbReference type="EMBL" id="ABM81276.1"/>
    </source>
</evidence>
<organism evidence="9 10">
    <name type="scientific">Hyperthermus butylicus (strain DSM 5456 / JCM 9403 / PLM1-5)</name>
    <dbReference type="NCBI Taxonomy" id="415426"/>
    <lineage>
        <taxon>Archaea</taxon>
        <taxon>Thermoproteota</taxon>
        <taxon>Thermoprotei</taxon>
        <taxon>Desulfurococcales</taxon>
        <taxon>Pyrodictiaceae</taxon>
        <taxon>Hyperthermus</taxon>
    </lineage>
</organism>
<evidence type="ECO:0000256" key="4">
    <source>
        <dbReference type="ARBA" id="ARBA00022692"/>
    </source>
</evidence>